<keyword evidence="3" id="KW-1185">Reference proteome</keyword>
<protein>
    <submittedName>
        <fullName evidence="2">Uncharacterized protein</fullName>
    </submittedName>
</protein>
<accession>A0AAV9S7E5</accession>
<evidence type="ECO:0000313" key="3">
    <source>
        <dbReference type="Proteomes" id="UP001311232"/>
    </source>
</evidence>
<feature type="compositionally biased region" description="Basic residues" evidence="1">
    <location>
        <begin position="68"/>
        <end position="77"/>
    </location>
</feature>
<comment type="caution">
    <text evidence="2">The sequence shown here is derived from an EMBL/GenBank/DDBJ whole genome shotgun (WGS) entry which is preliminary data.</text>
</comment>
<dbReference type="Proteomes" id="UP001311232">
    <property type="component" value="Unassembled WGS sequence"/>
</dbReference>
<dbReference type="EMBL" id="JAHHUM010000758">
    <property type="protein sequence ID" value="KAK5617264.1"/>
    <property type="molecule type" value="Genomic_DNA"/>
</dbReference>
<dbReference type="AlphaFoldDB" id="A0AAV9S7E5"/>
<reference evidence="2 3" key="1">
    <citation type="submission" date="2021-06" db="EMBL/GenBank/DDBJ databases">
        <authorList>
            <person name="Palmer J.M."/>
        </authorList>
    </citation>
    <scope>NUCLEOTIDE SEQUENCE [LARGE SCALE GENOMIC DNA]</scope>
    <source>
        <strain evidence="2 3">MEX-2019</strain>
        <tissue evidence="2">Muscle</tissue>
    </source>
</reference>
<feature type="compositionally biased region" description="Basic and acidic residues" evidence="1">
    <location>
        <begin position="78"/>
        <end position="87"/>
    </location>
</feature>
<gene>
    <name evidence="2" type="ORF">CRENBAI_009072</name>
</gene>
<proteinExistence type="predicted"/>
<evidence type="ECO:0000256" key="1">
    <source>
        <dbReference type="SAM" id="MobiDB-lite"/>
    </source>
</evidence>
<organism evidence="2 3">
    <name type="scientific">Crenichthys baileyi</name>
    <name type="common">White River springfish</name>
    <dbReference type="NCBI Taxonomy" id="28760"/>
    <lineage>
        <taxon>Eukaryota</taxon>
        <taxon>Metazoa</taxon>
        <taxon>Chordata</taxon>
        <taxon>Craniata</taxon>
        <taxon>Vertebrata</taxon>
        <taxon>Euteleostomi</taxon>
        <taxon>Actinopterygii</taxon>
        <taxon>Neopterygii</taxon>
        <taxon>Teleostei</taxon>
        <taxon>Neoteleostei</taxon>
        <taxon>Acanthomorphata</taxon>
        <taxon>Ovalentaria</taxon>
        <taxon>Atherinomorphae</taxon>
        <taxon>Cyprinodontiformes</taxon>
        <taxon>Goodeidae</taxon>
        <taxon>Crenichthys</taxon>
    </lineage>
</organism>
<evidence type="ECO:0000313" key="2">
    <source>
        <dbReference type="EMBL" id="KAK5617264.1"/>
    </source>
</evidence>
<feature type="region of interest" description="Disordered" evidence="1">
    <location>
        <begin position="68"/>
        <end position="102"/>
    </location>
</feature>
<name>A0AAV9S7E5_9TELE</name>
<sequence>MPHREKAQGTAPDMLEGLCLSAGLGMPWAPPGGTGEGRQQSERELNTVQLDWDIERCLIQRFLLSPKGGRKPLHSSRKKEEGLHSETEMVGGTMCHSGQLIG</sequence>